<dbReference type="OrthoDB" id="3226781at2"/>
<evidence type="ECO:0000259" key="2">
    <source>
        <dbReference type="SMART" id="SM00909"/>
    </source>
</evidence>
<dbReference type="EMBL" id="FQZG01000004">
    <property type="protein sequence ID" value="SHI35813.1"/>
    <property type="molecule type" value="Genomic_DNA"/>
</dbReference>
<protein>
    <submittedName>
        <fullName evidence="3">Sporulation and spore germination</fullName>
    </submittedName>
</protein>
<dbReference type="STRING" id="1123357.SAMN02745244_00195"/>
<dbReference type="Pfam" id="PF25976">
    <property type="entry name" value="LpqB_N"/>
    <property type="match status" value="1"/>
</dbReference>
<dbReference type="InterPro" id="IPR018910">
    <property type="entry name" value="LpqB_C"/>
</dbReference>
<dbReference type="SMART" id="SM00909">
    <property type="entry name" value="Germane"/>
    <property type="match status" value="1"/>
</dbReference>
<name>A0A1M6AHX0_9ACTN</name>
<feature type="domain" description="GerMN" evidence="2">
    <location>
        <begin position="190"/>
        <end position="281"/>
    </location>
</feature>
<evidence type="ECO:0000313" key="3">
    <source>
        <dbReference type="EMBL" id="SHI35813.1"/>
    </source>
</evidence>
<dbReference type="InterPro" id="IPR059026">
    <property type="entry name" value="LpqB_N"/>
</dbReference>
<dbReference type="Pfam" id="PF10647">
    <property type="entry name" value="Gmad1"/>
    <property type="match status" value="1"/>
</dbReference>
<keyword evidence="1" id="KW-0732">Signal</keyword>
<feature type="chain" id="PRO_5038618393" evidence="1">
    <location>
        <begin position="21"/>
        <end position="564"/>
    </location>
</feature>
<evidence type="ECO:0000256" key="1">
    <source>
        <dbReference type="SAM" id="SignalP"/>
    </source>
</evidence>
<dbReference type="InterPro" id="IPR019606">
    <property type="entry name" value="GerMN"/>
</dbReference>
<dbReference type="RefSeq" id="WP_073185562.1">
    <property type="nucleotide sequence ID" value="NZ_FQZG01000004.1"/>
</dbReference>
<organism evidence="3 4">
    <name type="scientific">Tessaracoccus bendigoensis DSM 12906</name>
    <dbReference type="NCBI Taxonomy" id="1123357"/>
    <lineage>
        <taxon>Bacteria</taxon>
        <taxon>Bacillati</taxon>
        <taxon>Actinomycetota</taxon>
        <taxon>Actinomycetes</taxon>
        <taxon>Propionibacteriales</taxon>
        <taxon>Propionibacteriaceae</taxon>
        <taxon>Tessaracoccus</taxon>
    </lineage>
</organism>
<gene>
    <name evidence="3" type="ORF">SAMN02745244_00195</name>
</gene>
<accession>A0A1M6AHX0</accession>
<keyword evidence="4" id="KW-1185">Reference proteome</keyword>
<dbReference type="Pfam" id="PF10646">
    <property type="entry name" value="Germane"/>
    <property type="match status" value="1"/>
</dbReference>
<feature type="signal peptide" evidence="1">
    <location>
        <begin position="1"/>
        <end position="20"/>
    </location>
</feature>
<dbReference type="Proteomes" id="UP000184512">
    <property type="component" value="Unassembled WGS sequence"/>
</dbReference>
<dbReference type="AlphaFoldDB" id="A0A1M6AHX0"/>
<reference evidence="3 4" key="1">
    <citation type="submission" date="2016-11" db="EMBL/GenBank/DDBJ databases">
        <authorList>
            <person name="Jaros S."/>
            <person name="Januszkiewicz K."/>
            <person name="Wedrychowicz H."/>
        </authorList>
    </citation>
    <scope>NUCLEOTIDE SEQUENCE [LARGE SCALE GENOMIC DNA]</scope>
    <source>
        <strain evidence="3 4">DSM 12906</strain>
    </source>
</reference>
<dbReference type="PROSITE" id="PS51257">
    <property type="entry name" value="PROKAR_LIPOPROTEIN"/>
    <property type="match status" value="1"/>
</dbReference>
<sequence>MRIRSLLVAALVLVSLAGCTAVPTSGPVVEVPVTAQAPAIDVAPEPPQDGITPSRLVEGFLQAMADPDGDYSVARQYLTEEDAEYWRPVEALVYDGAVIGSGDSAYIDGTQVGLLDSDGRYSTDFAPLRHDFGVVQEKGQWRIGRPPNGLLLSRYLFERYYTEVSVYYMSDSGSHVVPDPVHLPEQQVTPTGVVEALLRGPSDSIARGVISALPATVRLGGNEASIDAEGVVTVDLTGLSPSLSDEARRRLGAQLIWSLTSIPRVTGLKVTRNGFGFTLPDSNAEGVLELATQQGYQVLSRAAPNAELFAISDGVPGAVSDRFEPWPSMEGSYADLAVSLDAGTIALIGPDRDSLLIGPRSNALAPVETGLANLRRPQFVLGALWVLGDDARGRPVLLTVQRSGEIETVAFDEQTDSRIESYAVSPTGVRAALILVSDEGRRLGIGTIVAATPTRIVGWRELQLVGEQNRLLSEPQAVAFSDETLLGLIANGTGQASVFTVGVDGTRIQDLVPVSGTPVDITALARQGGGAIAIRTESGAAWRHDQRTRWNRLAENITSLNYGG</sequence>
<proteinExistence type="predicted"/>
<evidence type="ECO:0000313" key="4">
    <source>
        <dbReference type="Proteomes" id="UP000184512"/>
    </source>
</evidence>